<dbReference type="Proteomes" id="UP000325313">
    <property type="component" value="Unassembled WGS sequence"/>
</dbReference>
<protein>
    <submittedName>
        <fullName evidence="3">Uncharacterized protein</fullName>
    </submittedName>
</protein>
<name>A0A5B0MVS5_PUCGR</name>
<evidence type="ECO:0000313" key="2">
    <source>
        <dbReference type="EMBL" id="KAA1065511.1"/>
    </source>
</evidence>
<evidence type="ECO:0000256" key="1">
    <source>
        <dbReference type="SAM" id="MobiDB-lite"/>
    </source>
</evidence>
<feature type="compositionally biased region" description="Polar residues" evidence="1">
    <location>
        <begin position="227"/>
        <end position="237"/>
    </location>
</feature>
<dbReference type="EMBL" id="VDEP01000443">
    <property type="protein sequence ID" value="KAA1079930.1"/>
    <property type="molecule type" value="Genomic_DNA"/>
</dbReference>
<feature type="region of interest" description="Disordered" evidence="1">
    <location>
        <begin position="269"/>
        <end position="291"/>
    </location>
</feature>
<keyword evidence="4" id="KW-1185">Reference proteome</keyword>
<sequence length="360" mass="40183">MLDGETQALNRVEIYGSCSWDHTIDFITRMIHQARIQHLNPTNSDPASQPGPIKLDPDRQWSAWKLITKYYEARLEVHYSPIETSRQSEAQAIVILWESQEKDRLAIVLKSFNSSELTSQSRIVIVDLDPEQLEEDQDWNEICFEHGFECHSLSDLDEASMSWQCCPWPSIQRTPQSTSSTKLSPLLKPPHTQSPSPEPHSSNPQPPNPNNLVQFPDDFDKAGSKGSALSTSLSVGNLDQPPKPDSASCLNNSEDNRFEDDFSDFVCAGTSSTTWDDQNKNNNSDDDDDEQISSLEVEEMVHRLFGHNLPTSSPDGLGDLGSLVSQLDQLKLEAAGMDDRARKRLASRVAMAVESQLGSD</sequence>
<evidence type="ECO:0000313" key="4">
    <source>
        <dbReference type="Proteomes" id="UP000324748"/>
    </source>
</evidence>
<comment type="caution">
    <text evidence="3">The sequence shown here is derived from an EMBL/GenBank/DDBJ whole genome shotgun (WGS) entry which is preliminary data.</text>
</comment>
<evidence type="ECO:0000313" key="3">
    <source>
        <dbReference type="EMBL" id="KAA1079930.1"/>
    </source>
</evidence>
<evidence type="ECO:0000313" key="5">
    <source>
        <dbReference type="Proteomes" id="UP000325313"/>
    </source>
</evidence>
<accession>A0A5B0MVS5</accession>
<gene>
    <name evidence="2" type="ORF">PGT21_001377</name>
    <name evidence="3" type="ORF">PGTUg99_006569</name>
</gene>
<dbReference type="AlphaFoldDB" id="A0A5B0MVS5"/>
<dbReference type="OrthoDB" id="2502012at2759"/>
<reference evidence="4 5" key="1">
    <citation type="submission" date="2019-05" db="EMBL/GenBank/DDBJ databases">
        <title>Emergence of the Ug99 lineage of the wheat stem rust pathogen through somatic hybridization.</title>
        <authorList>
            <person name="Li F."/>
            <person name="Upadhyaya N.M."/>
            <person name="Sperschneider J."/>
            <person name="Matny O."/>
            <person name="Nguyen-Phuc H."/>
            <person name="Mago R."/>
            <person name="Raley C."/>
            <person name="Miller M.E."/>
            <person name="Silverstein K.A.T."/>
            <person name="Henningsen E."/>
            <person name="Hirsch C.D."/>
            <person name="Visser B."/>
            <person name="Pretorius Z.A."/>
            <person name="Steffenson B.J."/>
            <person name="Schwessinger B."/>
            <person name="Dodds P.N."/>
            <person name="Figueroa M."/>
        </authorList>
    </citation>
    <scope>NUCLEOTIDE SEQUENCE [LARGE SCALE GENOMIC DNA]</scope>
    <source>
        <strain evidence="2">21-0</strain>
        <strain evidence="3 5">Ug99</strain>
    </source>
</reference>
<proteinExistence type="predicted"/>
<dbReference type="EMBL" id="VSWC01000196">
    <property type="protein sequence ID" value="KAA1065511.1"/>
    <property type="molecule type" value="Genomic_DNA"/>
</dbReference>
<feature type="compositionally biased region" description="Low complexity" evidence="1">
    <location>
        <begin position="174"/>
        <end position="203"/>
    </location>
</feature>
<organism evidence="3 5">
    <name type="scientific">Puccinia graminis f. sp. tritici</name>
    <dbReference type="NCBI Taxonomy" id="56615"/>
    <lineage>
        <taxon>Eukaryota</taxon>
        <taxon>Fungi</taxon>
        <taxon>Dikarya</taxon>
        <taxon>Basidiomycota</taxon>
        <taxon>Pucciniomycotina</taxon>
        <taxon>Pucciniomycetes</taxon>
        <taxon>Pucciniales</taxon>
        <taxon>Pucciniaceae</taxon>
        <taxon>Puccinia</taxon>
    </lineage>
</organism>
<dbReference type="Proteomes" id="UP000324748">
    <property type="component" value="Unassembled WGS sequence"/>
</dbReference>
<feature type="region of interest" description="Disordered" evidence="1">
    <location>
        <begin position="174"/>
        <end position="255"/>
    </location>
</feature>